<protein>
    <recommendedName>
        <fullName evidence="5">Heterokaryon incompatibility domain-containing protein</fullName>
    </recommendedName>
</protein>
<dbReference type="AlphaFoldDB" id="A0AAD9SP79"/>
<comment type="caution">
    <text evidence="3">The sequence shown here is derived from an EMBL/GenBank/DDBJ whole genome shotgun (WGS) entry which is preliminary data.</text>
</comment>
<dbReference type="PANTHER" id="PTHR10622:SF12">
    <property type="entry name" value="HET DOMAIN-CONTAINING PROTEIN"/>
    <property type="match status" value="1"/>
</dbReference>
<feature type="domain" description="DUF8212" evidence="2">
    <location>
        <begin position="225"/>
        <end position="289"/>
    </location>
</feature>
<evidence type="ECO:0000313" key="4">
    <source>
        <dbReference type="Proteomes" id="UP001265746"/>
    </source>
</evidence>
<organism evidence="3 4">
    <name type="scientific">Phomopsis amygdali</name>
    <name type="common">Fusicoccum amygdali</name>
    <dbReference type="NCBI Taxonomy" id="1214568"/>
    <lineage>
        <taxon>Eukaryota</taxon>
        <taxon>Fungi</taxon>
        <taxon>Dikarya</taxon>
        <taxon>Ascomycota</taxon>
        <taxon>Pezizomycotina</taxon>
        <taxon>Sordariomycetes</taxon>
        <taxon>Sordariomycetidae</taxon>
        <taxon>Diaporthales</taxon>
        <taxon>Diaporthaceae</taxon>
        <taxon>Diaporthe</taxon>
    </lineage>
</organism>
<dbReference type="EMBL" id="JAUJFL010000001">
    <property type="protein sequence ID" value="KAK2613102.1"/>
    <property type="molecule type" value="Genomic_DNA"/>
</dbReference>
<accession>A0AAD9SP79</accession>
<name>A0AAD9SP79_PHOAM</name>
<dbReference type="InterPro" id="IPR010730">
    <property type="entry name" value="HET"/>
</dbReference>
<gene>
    <name evidence="3" type="ORF">N8I77_000031</name>
</gene>
<dbReference type="Pfam" id="PF06985">
    <property type="entry name" value="HET"/>
    <property type="match status" value="1"/>
</dbReference>
<dbReference type="InterPro" id="IPR058525">
    <property type="entry name" value="DUF8212"/>
</dbReference>
<feature type="domain" description="Heterokaryon incompatibility" evidence="1">
    <location>
        <begin position="22"/>
        <end position="110"/>
    </location>
</feature>
<keyword evidence="4" id="KW-1185">Reference proteome</keyword>
<proteinExistence type="predicted"/>
<evidence type="ECO:0000259" key="2">
    <source>
        <dbReference type="Pfam" id="PF26640"/>
    </source>
</evidence>
<dbReference type="Pfam" id="PF26640">
    <property type="entry name" value="DUF8212"/>
    <property type="match status" value="1"/>
</dbReference>
<reference evidence="3" key="1">
    <citation type="submission" date="2023-06" db="EMBL/GenBank/DDBJ databases">
        <authorList>
            <person name="Noh H."/>
        </authorList>
    </citation>
    <scope>NUCLEOTIDE SEQUENCE</scope>
    <source>
        <strain evidence="3">DUCC20226</strain>
    </source>
</reference>
<evidence type="ECO:0000313" key="3">
    <source>
        <dbReference type="EMBL" id="KAK2613102.1"/>
    </source>
</evidence>
<evidence type="ECO:0000259" key="1">
    <source>
        <dbReference type="Pfam" id="PF06985"/>
    </source>
</evidence>
<dbReference type="PANTHER" id="PTHR10622">
    <property type="entry name" value="HET DOMAIN-CONTAINING PROTEIN"/>
    <property type="match status" value="1"/>
</dbReference>
<evidence type="ECO:0008006" key="5">
    <source>
        <dbReference type="Google" id="ProtNLM"/>
    </source>
</evidence>
<dbReference type="Proteomes" id="UP001265746">
    <property type="component" value="Unassembled WGS sequence"/>
</dbReference>
<sequence>MILIDTTTLLLHHVQELRQTSYAILSHTWGDDEVIYSDFRDIERAKSKPSYQKIVKTCQLAASRDLRYVWIDNCCIDKSSSAELTEAINSMFRYYREAEVCFAYISDLPSNNEGSASDWLNDGHYRWFTRGWTLQELVAADKVEFYDSSWAYRGDKAALIPQLYHVTGIDERVLADSKVLPDIPVARKMSWACGRETTRSEDMAYCLLGLFDVSMPMIYGEGGDRAFVRLQEEIAKETNDLSLFAWTSKEDHDPDSIRGMFASSPAEFAECRTVVRRADFDLLASRPDFVITNRDVTLETSLGLTHDKQLVFDLDCCGDAALGERLGIYLHQTGARFVRQRPNELYHTKDASLWNGSGSTVSIQKRLSPQEKQRIRQELGAKIRLELGGRIYVRFWSHEIGDHAVFDKAAIPGDQWNLHDEYFLTMGRVTSTGVVPNFSRFIGIRAFDIRYGSGKTGRHMCNCLLICGMFEDAHGNDRPCAVVYNETEPGSKDILDAIKVKTRESNEVLLRHARELVISKHSPDGKTLCWDDVSDREAQVTQDPHALSIRLEMRLTGGASLSEDGRVGHTRGLDGYRTDLDNNGQEIAFLPTDFSGERHYAVSVYLSRSRRALRDVIPQAQRLKVHGFR</sequence>